<evidence type="ECO:0000256" key="10">
    <source>
        <dbReference type="SAM" id="SignalP"/>
    </source>
</evidence>
<evidence type="ECO:0000256" key="2">
    <source>
        <dbReference type="ARBA" id="ARBA00008721"/>
    </source>
</evidence>
<dbReference type="GO" id="GO:0006508">
    <property type="term" value="P:proteolysis"/>
    <property type="evidence" value="ECO:0007669"/>
    <property type="project" value="UniProtKB-KW"/>
</dbReference>
<comment type="function">
    <text evidence="1">Secreted metalloproteinase that allows assimilation of proteinaceous substrates.</text>
</comment>
<gene>
    <name evidence="12" type="ORF">UCREL1_1722</name>
</gene>
<dbReference type="PANTHER" id="PTHR47466">
    <property type="match status" value="1"/>
</dbReference>
<keyword evidence="6" id="KW-0378">Hydrolase</keyword>
<evidence type="ECO:0000256" key="7">
    <source>
        <dbReference type="ARBA" id="ARBA00022833"/>
    </source>
</evidence>
<evidence type="ECO:0000256" key="3">
    <source>
        <dbReference type="ARBA" id="ARBA00022670"/>
    </source>
</evidence>
<evidence type="ECO:0000256" key="8">
    <source>
        <dbReference type="ARBA" id="ARBA00023049"/>
    </source>
</evidence>
<evidence type="ECO:0000313" key="12">
    <source>
        <dbReference type="EMBL" id="EMR71232.1"/>
    </source>
</evidence>
<evidence type="ECO:0000256" key="9">
    <source>
        <dbReference type="ARBA" id="ARBA00023157"/>
    </source>
</evidence>
<dbReference type="InterPro" id="IPR008754">
    <property type="entry name" value="Peptidase_M43"/>
</dbReference>
<dbReference type="OrthoDB" id="536211at2759"/>
<organism evidence="12 13">
    <name type="scientific">Eutypa lata (strain UCR-EL1)</name>
    <name type="common">Grapevine dieback disease fungus</name>
    <name type="synonym">Eutypa armeniacae</name>
    <dbReference type="NCBI Taxonomy" id="1287681"/>
    <lineage>
        <taxon>Eukaryota</taxon>
        <taxon>Fungi</taxon>
        <taxon>Dikarya</taxon>
        <taxon>Ascomycota</taxon>
        <taxon>Pezizomycotina</taxon>
        <taxon>Sordariomycetes</taxon>
        <taxon>Xylariomycetidae</taxon>
        <taxon>Xylariales</taxon>
        <taxon>Diatrypaceae</taxon>
        <taxon>Eutypa</taxon>
    </lineage>
</organism>
<dbReference type="Pfam" id="PF05572">
    <property type="entry name" value="Peptidase_M43"/>
    <property type="match status" value="1"/>
</dbReference>
<feature type="domain" description="Peptidase M43 pregnancy-associated plasma-A" evidence="11">
    <location>
        <begin position="191"/>
        <end position="273"/>
    </location>
</feature>
<keyword evidence="8 12" id="KW-0482">Metalloprotease</keyword>
<evidence type="ECO:0000256" key="6">
    <source>
        <dbReference type="ARBA" id="ARBA00022801"/>
    </source>
</evidence>
<keyword evidence="4" id="KW-0479">Metal-binding</keyword>
<dbReference type="Proteomes" id="UP000012174">
    <property type="component" value="Unassembled WGS sequence"/>
</dbReference>
<reference evidence="13" key="1">
    <citation type="journal article" date="2013" name="Genome Announc.">
        <title>Draft genome sequence of the grapevine dieback fungus Eutypa lata UCR-EL1.</title>
        <authorList>
            <person name="Blanco-Ulate B."/>
            <person name="Rolshausen P.E."/>
            <person name="Cantu D."/>
        </authorList>
    </citation>
    <scope>NUCLEOTIDE SEQUENCE [LARGE SCALE GENOMIC DNA]</scope>
    <source>
        <strain evidence="13">UCR-EL1</strain>
    </source>
</reference>
<dbReference type="KEGG" id="ela:UCREL1_1722"/>
<dbReference type="HOGENOM" id="CLU_048726_0_0_1"/>
<feature type="chain" id="PRO_5004085397" evidence="10">
    <location>
        <begin position="19"/>
        <end position="280"/>
    </location>
</feature>
<name>M7T3T0_EUTLA</name>
<dbReference type="AlphaFoldDB" id="M7T3T0"/>
<dbReference type="Gene3D" id="3.40.390.10">
    <property type="entry name" value="Collagenase (Catalytic Domain)"/>
    <property type="match status" value="1"/>
</dbReference>
<proteinExistence type="inferred from homology"/>
<evidence type="ECO:0000256" key="5">
    <source>
        <dbReference type="ARBA" id="ARBA00022729"/>
    </source>
</evidence>
<evidence type="ECO:0000259" key="11">
    <source>
        <dbReference type="Pfam" id="PF05572"/>
    </source>
</evidence>
<keyword evidence="7" id="KW-0862">Zinc</keyword>
<dbReference type="MEROPS" id="M43.008"/>
<keyword evidence="3 12" id="KW-0645">Protease</keyword>
<comment type="similarity">
    <text evidence="2">Belongs to the peptidase M43B family.</text>
</comment>
<sequence>MLFKSLAVTAVLASSASAHLSARNVTRSCGTPHPTEAQIRASQQMLQQERARVASGELRSFATITVDTYFHVIAGSESEDDGYATEQQLDDQLDVLNAAYAPHGISFNLLGRDWTINADWADDSDELAYKQELRQGDYSTLNVYFLRQPNFQALGYCYFPDNFEEGSDDFYLDGCVIDAASVPGGSAAPYNLGGTVPHEVGHWMNLYHTFQDGCTGGDLVDDTPAQASASSGCPVGRDSCPAEGVDPIHNFMDYSEDSCYEEFTAGQEERMYSAWESYRG</sequence>
<evidence type="ECO:0000313" key="13">
    <source>
        <dbReference type="Proteomes" id="UP000012174"/>
    </source>
</evidence>
<keyword evidence="5 10" id="KW-0732">Signal</keyword>
<dbReference type="GO" id="GO:0008237">
    <property type="term" value="F:metallopeptidase activity"/>
    <property type="evidence" value="ECO:0007669"/>
    <property type="project" value="UniProtKB-KW"/>
</dbReference>
<dbReference type="InterPro" id="IPR024079">
    <property type="entry name" value="MetalloPept_cat_dom_sf"/>
</dbReference>
<dbReference type="GO" id="GO:0046872">
    <property type="term" value="F:metal ion binding"/>
    <property type="evidence" value="ECO:0007669"/>
    <property type="project" value="UniProtKB-KW"/>
</dbReference>
<protein>
    <submittedName>
        <fullName evidence="12">Putative metalloprotease 1 protein</fullName>
    </submittedName>
</protein>
<dbReference type="eggNOG" id="ENOG502RYKG">
    <property type="taxonomic scope" value="Eukaryota"/>
</dbReference>
<keyword evidence="13" id="KW-1185">Reference proteome</keyword>
<dbReference type="SUPFAM" id="SSF55486">
    <property type="entry name" value="Metalloproteases ('zincins'), catalytic domain"/>
    <property type="match status" value="1"/>
</dbReference>
<dbReference type="EMBL" id="KB705675">
    <property type="protein sequence ID" value="EMR71232.1"/>
    <property type="molecule type" value="Genomic_DNA"/>
</dbReference>
<evidence type="ECO:0000256" key="4">
    <source>
        <dbReference type="ARBA" id="ARBA00022723"/>
    </source>
</evidence>
<accession>M7T3T0</accession>
<dbReference type="PANTHER" id="PTHR47466:SF1">
    <property type="entry name" value="METALLOPROTEASE MEP1 (AFU_ORTHOLOGUE AFUA_1G07730)-RELATED"/>
    <property type="match status" value="1"/>
</dbReference>
<feature type="signal peptide" evidence="10">
    <location>
        <begin position="1"/>
        <end position="18"/>
    </location>
</feature>
<dbReference type="OMA" id="GYCYFPD"/>
<evidence type="ECO:0000256" key="1">
    <source>
        <dbReference type="ARBA" id="ARBA00003174"/>
    </source>
</evidence>
<keyword evidence="9" id="KW-1015">Disulfide bond</keyword>
<dbReference type="CDD" id="cd04275">
    <property type="entry name" value="ZnMc_pappalysin_like"/>
    <property type="match status" value="1"/>
</dbReference>